<keyword evidence="5" id="KW-0720">Serine protease</keyword>
<reference evidence="8 9" key="1">
    <citation type="submission" date="2019-07" db="EMBL/GenBank/DDBJ databases">
        <authorList>
            <person name="Kim J."/>
        </authorList>
    </citation>
    <scope>NUCLEOTIDE SEQUENCE [LARGE SCALE GENOMIC DNA]</scope>
    <source>
        <strain evidence="8 9">JC52</strain>
    </source>
</reference>
<dbReference type="PRINTS" id="PR00127">
    <property type="entry name" value="CLPPROTEASEP"/>
</dbReference>
<evidence type="ECO:0000256" key="7">
    <source>
        <dbReference type="SAM" id="Phobius"/>
    </source>
</evidence>
<keyword evidence="9" id="KW-1185">Reference proteome</keyword>
<keyword evidence="4" id="KW-0378">Hydrolase</keyword>
<dbReference type="Proteomes" id="UP000317036">
    <property type="component" value="Unassembled WGS sequence"/>
</dbReference>
<evidence type="ECO:0000256" key="4">
    <source>
        <dbReference type="ARBA" id="ARBA00022801"/>
    </source>
</evidence>
<dbReference type="RefSeq" id="WP_144846580.1">
    <property type="nucleotide sequence ID" value="NZ_VNJI01000011.1"/>
</dbReference>
<dbReference type="AlphaFoldDB" id="A0A559KCU8"/>
<evidence type="ECO:0000256" key="6">
    <source>
        <dbReference type="RuleBase" id="RU003567"/>
    </source>
</evidence>
<organism evidence="8 9">
    <name type="scientific">Paenibacillus cremeus</name>
    <dbReference type="NCBI Taxonomy" id="2163881"/>
    <lineage>
        <taxon>Bacteria</taxon>
        <taxon>Bacillati</taxon>
        <taxon>Bacillota</taxon>
        <taxon>Bacilli</taxon>
        <taxon>Bacillales</taxon>
        <taxon>Paenibacillaceae</taxon>
        <taxon>Paenibacillus</taxon>
    </lineage>
</organism>
<proteinExistence type="inferred from homology"/>
<name>A0A559KCU8_9BACL</name>
<evidence type="ECO:0000256" key="3">
    <source>
        <dbReference type="ARBA" id="ARBA00022670"/>
    </source>
</evidence>
<evidence type="ECO:0000313" key="9">
    <source>
        <dbReference type="Proteomes" id="UP000317036"/>
    </source>
</evidence>
<accession>A0A559KCU8</accession>
<evidence type="ECO:0000256" key="5">
    <source>
        <dbReference type="ARBA" id="ARBA00022825"/>
    </source>
</evidence>
<keyword evidence="7" id="KW-1133">Transmembrane helix</keyword>
<dbReference type="PANTHER" id="PTHR10381:SF70">
    <property type="entry name" value="ATP-DEPENDENT CLP PROTEASE PROTEOLYTIC SUBUNIT"/>
    <property type="match status" value="1"/>
</dbReference>
<feature type="transmembrane region" description="Helical" evidence="7">
    <location>
        <begin position="91"/>
        <end position="111"/>
    </location>
</feature>
<dbReference type="Pfam" id="PF00574">
    <property type="entry name" value="CLP_protease"/>
    <property type="match status" value="1"/>
</dbReference>
<protein>
    <recommendedName>
        <fullName evidence="6">ATP-dependent Clp protease proteolytic subunit</fullName>
    </recommendedName>
</protein>
<dbReference type="GO" id="GO:0004176">
    <property type="term" value="F:ATP-dependent peptidase activity"/>
    <property type="evidence" value="ECO:0007669"/>
    <property type="project" value="InterPro"/>
</dbReference>
<keyword evidence="7" id="KW-0472">Membrane</keyword>
<evidence type="ECO:0000256" key="2">
    <source>
        <dbReference type="ARBA" id="ARBA00022490"/>
    </source>
</evidence>
<dbReference type="InterPro" id="IPR023562">
    <property type="entry name" value="ClpP/TepA"/>
</dbReference>
<dbReference type="PANTHER" id="PTHR10381">
    <property type="entry name" value="ATP-DEPENDENT CLP PROTEASE PROTEOLYTIC SUBUNIT"/>
    <property type="match status" value="1"/>
</dbReference>
<keyword evidence="3" id="KW-0645">Protease</keyword>
<dbReference type="GO" id="GO:0004252">
    <property type="term" value="F:serine-type endopeptidase activity"/>
    <property type="evidence" value="ECO:0007669"/>
    <property type="project" value="InterPro"/>
</dbReference>
<comment type="caution">
    <text evidence="8">The sequence shown here is derived from an EMBL/GenBank/DDBJ whole genome shotgun (WGS) entry which is preliminary data.</text>
</comment>
<dbReference type="Gene3D" id="3.90.226.10">
    <property type="entry name" value="2-enoyl-CoA Hydratase, Chain A, domain 1"/>
    <property type="match status" value="1"/>
</dbReference>
<dbReference type="SUPFAM" id="SSF52096">
    <property type="entry name" value="ClpP/crotonase"/>
    <property type="match status" value="1"/>
</dbReference>
<dbReference type="InterPro" id="IPR029045">
    <property type="entry name" value="ClpP/crotonase-like_dom_sf"/>
</dbReference>
<dbReference type="GO" id="GO:0051117">
    <property type="term" value="F:ATPase binding"/>
    <property type="evidence" value="ECO:0007669"/>
    <property type="project" value="TreeGrafter"/>
</dbReference>
<keyword evidence="7" id="KW-0812">Transmembrane</keyword>
<dbReference type="InterPro" id="IPR001907">
    <property type="entry name" value="ClpP"/>
</dbReference>
<comment type="similarity">
    <text evidence="1 6">Belongs to the peptidase S14 family.</text>
</comment>
<dbReference type="GO" id="GO:0006515">
    <property type="term" value="P:protein quality control for misfolded or incompletely synthesized proteins"/>
    <property type="evidence" value="ECO:0007669"/>
    <property type="project" value="TreeGrafter"/>
</dbReference>
<gene>
    <name evidence="8" type="ORF">FPZ49_11345</name>
</gene>
<keyword evidence="2" id="KW-0963">Cytoplasm</keyword>
<dbReference type="GO" id="GO:0009368">
    <property type="term" value="C:endopeptidase Clp complex"/>
    <property type="evidence" value="ECO:0007669"/>
    <property type="project" value="TreeGrafter"/>
</dbReference>
<dbReference type="EMBL" id="VNJI01000011">
    <property type="protein sequence ID" value="TVY09958.1"/>
    <property type="molecule type" value="Genomic_DNA"/>
</dbReference>
<evidence type="ECO:0000256" key="1">
    <source>
        <dbReference type="ARBA" id="ARBA00007039"/>
    </source>
</evidence>
<dbReference type="OrthoDB" id="9806592at2"/>
<sequence length="197" mass="22750">MEKEQFKMPYSALDFEEYTFFRALEDRQIILNSEVDDYLLERVGYQIIKWNREDDKLPDGESRKEIEIILNSPGGDVYLGMALCAVIEKSVTPIAITVIGNAASMGALLLVSGSRHGRRRAYEFSNVLFHDGSTVLYGSSNKVKDHVKFQEEKDQQIRDFIIRNTKITDAKYEDMKDREWWLTAKSALEWGVIDEII</sequence>
<evidence type="ECO:0000313" key="8">
    <source>
        <dbReference type="EMBL" id="TVY09958.1"/>
    </source>
</evidence>